<dbReference type="InterPro" id="IPR017610">
    <property type="entry name" value="tRNA_S-uridine_synth_MnmC_C"/>
</dbReference>
<dbReference type="InterPro" id="IPR029063">
    <property type="entry name" value="SAM-dependent_MTases_sf"/>
</dbReference>
<evidence type="ECO:0000256" key="3">
    <source>
        <dbReference type="ARBA" id="ARBA00022630"/>
    </source>
</evidence>
<dbReference type="GO" id="GO:0032259">
    <property type="term" value="P:methylation"/>
    <property type="evidence" value="ECO:0007669"/>
    <property type="project" value="UniProtKB-KW"/>
</dbReference>
<feature type="region of interest" description="Disordered" evidence="10">
    <location>
        <begin position="228"/>
        <end position="247"/>
    </location>
</feature>
<reference evidence="13" key="1">
    <citation type="journal article" date="2019" name="Int. J. Syst. Evol. Microbiol.">
        <title>The Global Catalogue of Microorganisms (GCM) 10K type strain sequencing project: providing services to taxonomists for standard genome sequencing and annotation.</title>
        <authorList>
            <consortium name="The Broad Institute Genomics Platform"/>
            <consortium name="The Broad Institute Genome Sequencing Center for Infectious Disease"/>
            <person name="Wu L."/>
            <person name="Ma J."/>
        </authorList>
    </citation>
    <scope>NUCLEOTIDE SEQUENCE [LARGE SCALE GENOMIC DNA]</scope>
    <source>
        <strain evidence="13">CCUG 62945</strain>
    </source>
</reference>
<evidence type="ECO:0000313" key="13">
    <source>
        <dbReference type="Proteomes" id="UP001596473"/>
    </source>
</evidence>
<dbReference type="NCBIfam" id="TIGR03197">
    <property type="entry name" value="MnmC_Cterm"/>
    <property type="match status" value="1"/>
</dbReference>
<proteinExistence type="predicted"/>
<evidence type="ECO:0000256" key="4">
    <source>
        <dbReference type="ARBA" id="ARBA00022679"/>
    </source>
</evidence>
<evidence type="ECO:0000256" key="8">
    <source>
        <dbReference type="ARBA" id="ARBA00023002"/>
    </source>
</evidence>
<evidence type="ECO:0000256" key="7">
    <source>
        <dbReference type="ARBA" id="ARBA00022827"/>
    </source>
</evidence>
<keyword evidence="13" id="KW-1185">Reference proteome</keyword>
<dbReference type="Proteomes" id="UP001596473">
    <property type="component" value="Unassembled WGS sequence"/>
</dbReference>
<accession>A0ABW2R3A4</accession>
<dbReference type="EC" id="2.1.1.61" evidence="12"/>
<dbReference type="PANTHER" id="PTHR13847:SF283">
    <property type="entry name" value="TRNA 5-METHYLAMINOMETHYL-2-THIOURIDINE BIOSYNTHESIS BIFUNCTIONAL PROTEIN MNMC"/>
    <property type="match status" value="1"/>
</dbReference>
<evidence type="ECO:0000256" key="2">
    <source>
        <dbReference type="ARBA" id="ARBA00022603"/>
    </source>
</evidence>
<evidence type="ECO:0000256" key="6">
    <source>
        <dbReference type="ARBA" id="ARBA00022694"/>
    </source>
</evidence>
<dbReference type="Pfam" id="PF01266">
    <property type="entry name" value="DAO"/>
    <property type="match status" value="1"/>
</dbReference>
<comment type="caution">
    <text evidence="12">The sequence shown here is derived from an EMBL/GenBank/DDBJ whole genome shotgun (WGS) entry which is preliminary data.</text>
</comment>
<keyword evidence="5" id="KW-0949">S-adenosyl-L-methionine</keyword>
<keyword evidence="3" id="KW-0285">Flavoprotein</keyword>
<sequence>MSTPHDFLARHHLPSRWQGKDRFVMLQFDFANGMGFLQAWQAWRQDPQRSQRLYYFAMIKEADLTACPQPELAGLHAELASQWPALKRGFQRIHLENGSLILTLMWGEPLAQLRSLNATLDAADINTDNLSAAHYKALWRLSSANTRIVTHHKSGEAHLKSAGYAMVDFGDYQAGQCSRPPFDKAPQHPRHAMIIGAGLAGTSIAERLAARDWKIDLLEAQDEIASQSSGNHAGLFHPSASRDDNAPARLSRAGCAETRQHLARLQNAGLEVFFGIDGILQVAKDDEQALLMQEIAQDLPVEVLSWVAQDTAMQLLGERPSHGGWWFPQGGWANPTSVCHANLRSEQIQLRCNSRVAQLVQTGEGWQARDALGYLLAAAPVLIVANATEALALLPKLELPLSKTLRSTTLIPASDTPQHSLTGSGYITPAFKGYRCIGAAEVRGNDLTSAEQRNLAELQALLPELAPVQSVGSRVCFRPNSLDRLPLVGALPDPQNIKTAIHQLHQIPRLKGAYALLGLGSRGLSWAMIAAEALACQLNGDPAPLESDLLHAIDPARFLLRKYRQGLNEQQAKIKPQ</sequence>
<dbReference type="EMBL" id="JBHTBQ010000044">
    <property type="protein sequence ID" value="MFC7421775.1"/>
    <property type="molecule type" value="Genomic_DNA"/>
</dbReference>
<gene>
    <name evidence="12" type="primary">mnmC</name>
    <name evidence="12" type="ORF">ACFQNF_18100</name>
</gene>
<dbReference type="Gene3D" id="3.30.9.10">
    <property type="entry name" value="D-Amino Acid Oxidase, subunit A, domain 2"/>
    <property type="match status" value="1"/>
</dbReference>
<keyword evidence="6" id="KW-0819">tRNA processing</keyword>
<keyword evidence="1" id="KW-0963">Cytoplasm</keyword>
<keyword evidence="4 12" id="KW-0808">Transferase</keyword>
<dbReference type="RefSeq" id="WP_380189350.1">
    <property type="nucleotide sequence ID" value="NZ_JBHTBQ010000044.1"/>
</dbReference>
<evidence type="ECO:0000256" key="9">
    <source>
        <dbReference type="ARBA" id="ARBA00023268"/>
    </source>
</evidence>
<dbReference type="SUPFAM" id="SSF51905">
    <property type="entry name" value="FAD/NAD(P)-binding domain"/>
    <property type="match status" value="1"/>
</dbReference>
<dbReference type="InterPro" id="IPR006076">
    <property type="entry name" value="FAD-dep_OxRdtase"/>
</dbReference>
<protein>
    <submittedName>
        <fullName evidence="12">FAD-dependent 5-carboxymethylaminomethyl-2-thiouridine(34) oxidoreductase MnmC</fullName>
        <ecNumber evidence="12">2.1.1.61</ecNumber>
    </submittedName>
</protein>
<name>A0ABW2R3A4_9NEIS</name>
<keyword evidence="2 12" id="KW-0489">Methyltransferase</keyword>
<keyword evidence="9" id="KW-0511">Multifunctional enzyme</keyword>
<organism evidence="12 13">
    <name type="scientific">Iodobacter arcticus</name>
    <dbReference type="NCBI Taxonomy" id="590593"/>
    <lineage>
        <taxon>Bacteria</taxon>
        <taxon>Pseudomonadati</taxon>
        <taxon>Pseudomonadota</taxon>
        <taxon>Betaproteobacteria</taxon>
        <taxon>Neisseriales</taxon>
        <taxon>Chitinibacteraceae</taxon>
        <taxon>Iodobacter</taxon>
    </lineage>
</organism>
<keyword evidence="8" id="KW-0560">Oxidoreductase</keyword>
<dbReference type="Gene3D" id="3.50.50.60">
    <property type="entry name" value="FAD/NAD(P)-binding domain"/>
    <property type="match status" value="1"/>
</dbReference>
<evidence type="ECO:0000256" key="5">
    <source>
        <dbReference type="ARBA" id="ARBA00022691"/>
    </source>
</evidence>
<dbReference type="InterPro" id="IPR036188">
    <property type="entry name" value="FAD/NAD-bd_sf"/>
</dbReference>
<keyword evidence="7" id="KW-0274">FAD</keyword>
<evidence type="ECO:0000256" key="10">
    <source>
        <dbReference type="SAM" id="MobiDB-lite"/>
    </source>
</evidence>
<dbReference type="Gene3D" id="3.40.50.150">
    <property type="entry name" value="Vaccinia Virus protein VP39"/>
    <property type="match status" value="1"/>
</dbReference>
<dbReference type="PANTHER" id="PTHR13847">
    <property type="entry name" value="SARCOSINE DEHYDROGENASE-RELATED"/>
    <property type="match status" value="1"/>
</dbReference>
<evidence type="ECO:0000313" key="12">
    <source>
        <dbReference type="EMBL" id="MFC7421775.1"/>
    </source>
</evidence>
<evidence type="ECO:0000256" key="1">
    <source>
        <dbReference type="ARBA" id="ARBA00022490"/>
    </source>
</evidence>
<evidence type="ECO:0000259" key="11">
    <source>
        <dbReference type="Pfam" id="PF01266"/>
    </source>
</evidence>
<dbReference type="GO" id="GO:0004808">
    <property type="term" value="F:tRNA (5-methylaminomethyl-2-thiouridylate)(34)-methyltransferase activity"/>
    <property type="evidence" value="ECO:0007669"/>
    <property type="project" value="UniProtKB-EC"/>
</dbReference>
<feature type="domain" description="FAD dependent oxidoreductase" evidence="11">
    <location>
        <begin position="193"/>
        <end position="535"/>
    </location>
</feature>